<dbReference type="VEuPathDB" id="FungiDB:SeMB42_g06147"/>
<dbReference type="GO" id="GO:0006406">
    <property type="term" value="P:mRNA export from nucleus"/>
    <property type="evidence" value="ECO:0007669"/>
    <property type="project" value="UniProtKB-UniRule"/>
</dbReference>
<comment type="caution">
    <text evidence="5">The sequence shown here is derived from an EMBL/GenBank/DDBJ whole genome shotgun (WGS) entry which is preliminary data.</text>
</comment>
<gene>
    <name evidence="5" type="ORF">SeLEV6574_g02103</name>
    <name evidence="4" type="ORF">SeMB42_g06147</name>
</gene>
<feature type="region of interest" description="Disordered" evidence="3">
    <location>
        <begin position="1"/>
        <end position="62"/>
    </location>
</feature>
<dbReference type="Proteomes" id="UP000320475">
    <property type="component" value="Unassembled WGS sequence"/>
</dbReference>
<feature type="compositionally biased region" description="Acidic residues" evidence="3">
    <location>
        <begin position="39"/>
        <end position="56"/>
    </location>
</feature>
<dbReference type="PANTHER" id="PTHR16771">
    <property type="entry name" value="26 PROTEASOME COMPLEX SUBUNIT DSS1"/>
    <property type="match status" value="1"/>
</dbReference>
<comment type="similarity">
    <text evidence="1 2">Belongs to the DSS1/SEM1 family.</text>
</comment>
<evidence type="ECO:0000313" key="5">
    <source>
        <dbReference type="EMBL" id="TPX48352.1"/>
    </source>
</evidence>
<dbReference type="EMBL" id="QEAN01000327">
    <property type="protein sequence ID" value="TPX40103.1"/>
    <property type="molecule type" value="Genomic_DNA"/>
</dbReference>
<proteinExistence type="inferred from homology"/>
<keyword evidence="2" id="KW-0647">Proteasome</keyword>
<dbReference type="SMART" id="SM01385">
    <property type="entry name" value="DSS1_SEM1"/>
    <property type="match status" value="1"/>
</dbReference>
<keyword evidence="2" id="KW-0539">Nucleus</keyword>
<keyword evidence="6" id="KW-1185">Reference proteome</keyword>
<dbReference type="GO" id="GO:0043248">
    <property type="term" value="P:proteasome assembly"/>
    <property type="evidence" value="ECO:0007669"/>
    <property type="project" value="UniProtKB-UniRule"/>
</dbReference>
<reference evidence="6 7" key="1">
    <citation type="journal article" date="2019" name="Sci. Rep.">
        <title>Comparative genomics of chytrid fungi reveal insights into the obligate biotrophic and pathogenic lifestyle of Synchytrium endobioticum.</title>
        <authorList>
            <person name="van de Vossenberg B.T.L.H."/>
            <person name="Warris S."/>
            <person name="Nguyen H.D.T."/>
            <person name="van Gent-Pelzer M.P.E."/>
            <person name="Joly D.L."/>
            <person name="van de Geest H.C."/>
            <person name="Bonants P.J.M."/>
            <person name="Smith D.S."/>
            <person name="Levesque C.A."/>
            <person name="van der Lee T.A.J."/>
        </authorList>
    </citation>
    <scope>NUCLEOTIDE SEQUENCE [LARGE SCALE GENOMIC DNA]</scope>
    <source>
        <strain evidence="5 7">LEV6574</strain>
        <strain evidence="4 6">MB42</strain>
    </source>
</reference>
<comment type="function">
    <text evidence="2">Component of the 26S proteasome, a multiprotein complex involved in the ATP-dependent degradation of ubiquitinated proteins.</text>
</comment>
<evidence type="ECO:0000313" key="4">
    <source>
        <dbReference type="EMBL" id="TPX40103.1"/>
    </source>
</evidence>
<dbReference type="GO" id="GO:0008541">
    <property type="term" value="C:proteasome regulatory particle, lid subcomplex"/>
    <property type="evidence" value="ECO:0007669"/>
    <property type="project" value="UniProtKB-UniRule"/>
</dbReference>
<dbReference type="EMBL" id="QEAM01000054">
    <property type="protein sequence ID" value="TPX48352.1"/>
    <property type="molecule type" value="Genomic_DNA"/>
</dbReference>
<feature type="compositionally biased region" description="Basic and acidic residues" evidence="3">
    <location>
        <begin position="18"/>
        <end position="38"/>
    </location>
</feature>
<dbReference type="InterPro" id="IPR007834">
    <property type="entry name" value="DSS1_SEM1"/>
</dbReference>
<evidence type="ECO:0000256" key="3">
    <source>
        <dbReference type="SAM" id="MobiDB-lite"/>
    </source>
</evidence>
<evidence type="ECO:0000256" key="2">
    <source>
        <dbReference type="RuleBase" id="RU369057"/>
    </source>
</evidence>
<organism evidence="5 7">
    <name type="scientific">Synchytrium endobioticum</name>
    <dbReference type="NCBI Taxonomy" id="286115"/>
    <lineage>
        <taxon>Eukaryota</taxon>
        <taxon>Fungi</taxon>
        <taxon>Fungi incertae sedis</taxon>
        <taxon>Chytridiomycota</taxon>
        <taxon>Chytridiomycota incertae sedis</taxon>
        <taxon>Chytridiomycetes</taxon>
        <taxon>Synchytriales</taxon>
        <taxon>Synchytriaceae</taxon>
        <taxon>Synchytrium</taxon>
    </lineage>
</organism>
<dbReference type="Proteomes" id="UP000317494">
    <property type="component" value="Unassembled WGS sequence"/>
</dbReference>
<dbReference type="OrthoDB" id="4205151at2759"/>
<protein>
    <recommendedName>
        <fullName evidence="2">26S proteasome complex subunit SEM1</fullName>
    </recommendedName>
</protein>
<evidence type="ECO:0000313" key="6">
    <source>
        <dbReference type="Proteomes" id="UP000317494"/>
    </source>
</evidence>
<dbReference type="GO" id="GO:0000724">
    <property type="term" value="P:double-strand break repair via homologous recombination"/>
    <property type="evidence" value="ECO:0007669"/>
    <property type="project" value="TreeGrafter"/>
</dbReference>
<sequence>MTVPSKDVAAAEPNTSRDTAKDNSKHAAKDKEQKKVSLEEDDEFEDFATEPWEESEDANKQDHLWDDTWEDEEHITDFAIQLAEEKTKRETTMRLG</sequence>
<evidence type="ECO:0000256" key="1">
    <source>
        <dbReference type="ARBA" id="ARBA00034491"/>
    </source>
</evidence>
<dbReference type="Pfam" id="PF05160">
    <property type="entry name" value="DSS1_SEM1"/>
    <property type="match status" value="1"/>
</dbReference>
<evidence type="ECO:0000313" key="7">
    <source>
        <dbReference type="Proteomes" id="UP000320475"/>
    </source>
</evidence>
<comment type="subcellular location">
    <subcellularLocation>
        <location evidence="2">Nucleus</location>
    </subcellularLocation>
</comment>
<dbReference type="GO" id="GO:0005634">
    <property type="term" value="C:nucleus"/>
    <property type="evidence" value="ECO:0007669"/>
    <property type="project" value="UniProtKB-SubCell"/>
</dbReference>
<accession>A0A507D9Q5</accession>
<name>A0A507D9Q5_9FUNG</name>
<dbReference type="PANTHER" id="PTHR16771:SF0">
    <property type="entry name" value="26S PROTEASOME COMPLEX SUBUNIT SEM1"/>
    <property type="match status" value="1"/>
</dbReference>
<dbReference type="AlphaFoldDB" id="A0A507D9Q5"/>